<dbReference type="PANTHER" id="PTHR30348">
    <property type="entry name" value="UNCHARACTERIZED PROTEIN YECE"/>
    <property type="match status" value="1"/>
</dbReference>
<evidence type="ECO:0000313" key="1">
    <source>
        <dbReference type="EMBL" id="PZR13968.1"/>
    </source>
</evidence>
<dbReference type="AlphaFoldDB" id="A0A2W5UXP2"/>
<evidence type="ECO:0008006" key="3">
    <source>
        <dbReference type="Google" id="ProtNLM"/>
    </source>
</evidence>
<name>A0A2W5UXP2_9BACT</name>
<organism evidence="1 2">
    <name type="scientific">Archangium gephyra</name>
    <dbReference type="NCBI Taxonomy" id="48"/>
    <lineage>
        <taxon>Bacteria</taxon>
        <taxon>Pseudomonadati</taxon>
        <taxon>Myxococcota</taxon>
        <taxon>Myxococcia</taxon>
        <taxon>Myxococcales</taxon>
        <taxon>Cystobacterineae</taxon>
        <taxon>Archangiaceae</taxon>
        <taxon>Archangium</taxon>
    </lineage>
</organism>
<comment type="caution">
    <text evidence="1">The sequence shown here is derived from an EMBL/GenBank/DDBJ whole genome shotgun (WGS) entry which is preliminary data.</text>
</comment>
<dbReference type="EMBL" id="QFQP01000008">
    <property type="protein sequence ID" value="PZR13968.1"/>
    <property type="molecule type" value="Genomic_DNA"/>
</dbReference>
<dbReference type="InterPro" id="IPR002763">
    <property type="entry name" value="DUF72"/>
</dbReference>
<dbReference type="InterPro" id="IPR036520">
    <property type="entry name" value="UPF0759_sf"/>
</dbReference>
<dbReference type="Pfam" id="PF01904">
    <property type="entry name" value="DUF72"/>
    <property type="match status" value="1"/>
</dbReference>
<dbReference type="Gene3D" id="3.20.20.410">
    <property type="entry name" value="Protein of unknown function UPF0759"/>
    <property type="match status" value="1"/>
</dbReference>
<dbReference type="PANTHER" id="PTHR30348:SF4">
    <property type="entry name" value="DUF72 DOMAIN-CONTAINING PROTEIN"/>
    <property type="match status" value="1"/>
</dbReference>
<evidence type="ECO:0000313" key="2">
    <source>
        <dbReference type="Proteomes" id="UP000249061"/>
    </source>
</evidence>
<protein>
    <recommendedName>
        <fullName evidence="3">DUF72 domain-containing protein</fullName>
    </recommendedName>
</protein>
<sequence>MQFDLFPAPPLDTKADAELASKRPPNLFIGTSSWTFRGWAGLVYRGNPTQEYLTQFGLEEYAKHPLFNTAGIDRSYYAPLSVDDFAAYAKQLPNGFRCAMKVWKAITNPASPQYLDAAFFKDAVLAPADKAFAGHLGPLLFQLPPLAPQQIPGAADFAFRLDRFFSKLPPGLECAVEVRNPEMMSAQYFTALKRNNVAHIFNHWERTPSLAAQLSLPGSLTASHVVTRLMLPQGLGYETAREAFAPFDRIQSRDDTMRADVAELWRRCVSTNRSLWILVGNKAEGCSPLTVRGVLERLVAAG</sequence>
<gene>
    <name evidence="1" type="ORF">DI536_11640</name>
</gene>
<reference evidence="1 2" key="1">
    <citation type="submission" date="2017-08" db="EMBL/GenBank/DDBJ databases">
        <title>Infants hospitalized years apart are colonized by the same room-sourced microbial strains.</title>
        <authorList>
            <person name="Brooks B."/>
            <person name="Olm M.R."/>
            <person name="Firek B.A."/>
            <person name="Baker R."/>
            <person name="Thomas B.C."/>
            <person name="Morowitz M.J."/>
            <person name="Banfield J.F."/>
        </authorList>
    </citation>
    <scope>NUCLEOTIDE SEQUENCE [LARGE SCALE GENOMIC DNA]</scope>
    <source>
        <strain evidence="1">S2_003_000_R2_14</strain>
    </source>
</reference>
<accession>A0A2W5UXP2</accession>
<dbReference type="Proteomes" id="UP000249061">
    <property type="component" value="Unassembled WGS sequence"/>
</dbReference>
<proteinExistence type="predicted"/>
<dbReference type="SUPFAM" id="SSF117396">
    <property type="entry name" value="TM1631-like"/>
    <property type="match status" value="1"/>
</dbReference>